<reference evidence="2" key="1">
    <citation type="journal article" date="2019" name="Int. J. Syst. Evol. Microbiol.">
        <title>The Global Catalogue of Microorganisms (GCM) 10K type strain sequencing project: providing services to taxonomists for standard genome sequencing and annotation.</title>
        <authorList>
            <consortium name="The Broad Institute Genomics Platform"/>
            <consortium name="The Broad Institute Genome Sequencing Center for Infectious Disease"/>
            <person name="Wu L."/>
            <person name="Ma J."/>
        </authorList>
    </citation>
    <scope>NUCLEOTIDE SEQUENCE [LARGE SCALE GENOMIC DNA]</scope>
    <source>
        <strain evidence="2">JCM 10303</strain>
    </source>
</reference>
<dbReference type="InterPro" id="IPR031795">
    <property type="entry name" value="Zf-HC3"/>
</dbReference>
<dbReference type="EMBL" id="BAAAGS010000033">
    <property type="protein sequence ID" value="GAA0541612.1"/>
    <property type="molecule type" value="Genomic_DNA"/>
</dbReference>
<dbReference type="RefSeq" id="WP_143538276.1">
    <property type="nucleotide sequence ID" value="NZ_BAAAGS010000033.1"/>
</dbReference>
<comment type="caution">
    <text evidence="1">The sequence shown here is derived from an EMBL/GenBank/DDBJ whole genome shotgun (WGS) entry which is preliminary data.</text>
</comment>
<dbReference type="Proteomes" id="UP001500729">
    <property type="component" value="Unassembled WGS sequence"/>
</dbReference>
<proteinExistence type="predicted"/>
<dbReference type="Pfam" id="PF16827">
    <property type="entry name" value="zf-HC3"/>
    <property type="match status" value="1"/>
</dbReference>
<dbReference type="Gene3D" id="2.30.30.990">
    <property type="entry name" value="Malonyl-[acyl-carrier protein] O-methyltransferase, zinc-finger motif"/>
    <property type="match status" value="1"/>
</dbReference>
<accession>A0ABP3NFI1</accession>
<evidence type="ECO:0008006" key="3">
    <source>
        <dbReference type="Google" id="ProtNLM"/>
    </source>
</evidence>
<protein>
    <recommendedName>
        <fullName evidence="3">Zinc finger protein</fullName>
    </recommendedName>
</protein>
<name>A0ABP3NFI1_SACER</name>
<keyword evidence="2" id="KW-1185">Reference proteome</keyword>
<organism evidence="1 2">
    <name type="scientific">Saccharopolyspora erythraea</name>
    <name type="common">Streptomyces erythraeus</name>
    <dbReference type="NCBI Taxonomy" id="1836"/>
    <lineage>
        <taxon>Bacteria</taxon>
        <taxon>Bacillati</taxon>
        <taxon>Actinomycetota</taxon>
        <taxon>Actinomycetes</taxon>
        <taxon>Pseudonocardiales</taxon>
        <taxon>Pseudonocardiaceae</taxon>
        <taxon>Saccharopolyspora</taxon>
    </lineage>
</organism>
<evidence type="ECO:0000313" key="2">
    <source>
        <dbReference type="Proteomes" id="UP001500729"/>
    </source>
</evidence>
<sequence>MLPFHWVPCDGARHASRDTRPAGGYPTGTEVKTLCGRELAADNSQHAWFWGTCPDCNREAHRLAASRQEAQSRVQKCGRRK</sequence>
<gene>
    <name evidence="1" type="ORF">GCM10009533_45790</name>
</gene>
<evidence type="ECO:0000313" key="1">
    <source>
        <dbReference type="EMBL" id="GAA0541612.1"/>
    </source>
</evidence>